<sequence length="97" mass="10660">MISASAVSFGKFSGGQGQCPRAELRAKSRASGVAYIKAEWGKFACITYLRNIILLLKTGDGYYIHTYTHRCPEKRDLLPANLFMPGEAQYAARAGNN</sequence>
<reference evidence="1 2" key="1">
    <citation type="submission" date="2015-07" db="EMBL/GenBank/DDBJ databases">
        <title>The genome of Habropoda laboriosa.</title>
        <authorList>
            <person name="Pan H."/>
            <person name="Kapheim K."/>
        </authorList>
    </citation>
    <scope>NUCLEOTIDE SEQUENCE [LARGE SCALE GENOMIC DNA]</scope>
    <source>
        <strain evidence="1">0110345459</strain>
    </source>
</reference>
<accession>A0A0L7RIN4</accession>
<protein>
    <submittedName>
        <fullName evidence="1">Uncharacterized protein</fullName>
    </submittedName>
</protein>
<dbReference type="AlphaFoldDB" id="A0A0L7RIN4"/>
<proteinExistence type="predicted"/>
<evidence type="ECO:0000313" key="2">
    <source>
        <dbReference type="Proteomes" id="UP000053825"/>
    </source>
</evidence>
<evidence type="ECO:0000313" key="1">
    <source>
        <dbReference type="EMBL" id="KOC70663.1"/>
    </source>
</evidence>
<name>A0A0L7RIN4_9HYME</name>
<dbReference type="EMBL" id="KQ414584">
    <property type="protein sequence ID" value="KOC70663.1"/>
    <property type="molecule type" value="Genomic_DNA"/>
</dbReference>
<organism evidence="1 2">
    <name type="scientific">Habropoda laboriosa</name>
    <dbReference type="NCBI Taxonomy" id="597456"/>
    <lineage>
        <taxon>Eukaryota</taxon>
        <taxon>Metazoa</taxon>
        <taxon>Ecdysozoa</taxon>
        <taxon>Arthropoda</taxon>
        <taxon>Hexapoda</taxon>
        <taxon>Insecta</taxon>
        <taxon>Pterygota</taxon>
        <taxon>Neoptera</taxon>
        <taxon>Endopterygota</taxon>
        <taxon>Hymenoptera</taxon>
        <taxon>Apocrita</taxon>
        <taxon>Aculeata</taxon>
        <taxon>Apoidea</taxon>
        <taxon>Anthophila</taxon>
        <taxon>Apidae</taxon>
        <taxon>Habropoda</taxon>
    </lineage>
</organism>
<keyword evidence="2" id="KW-1185">Reference proteome</keyword>
<dbReference type="Proteomes" id="UP000053825">
    <property type="component" value="Unassembled WGS sequence"/>
</dbReference>
<gene>
    <name evidence="1" type="ORF">WH47_03679</name>
</gene>